<sequence length="82" mass="8737">MVKVQKKDGSLQDFDASKISSGLVRVGLSAAEAADVASQIESWADTAGTDGTITSAQIREKILSLLSPEMVKEYTSFEATKK</sequence>
<dbReference type="GO" id="GO:0005524">
    <property type="term" value="F:ATP binding"/>
    <property type="evidence" value="ECO:0007669"/>
    <property type="project" value="UniProtKB-UniRule"/>
</dbReference>
<dbReference type="AlphaFoldDB" id="A0A7C1SXT8"/>
<dbReference type="InterPro" id="IPR005144">
    <property type="entry name" value="ATP-cone_dom"/>
</dbReference>
<proteinExistence type="predicted"/>
<protein>
    <recommendedName>
        <fullName evidence="4">ATP-cone domain-containing protein</fullName>
    </recommendedName>
</protein>
<keyword evidence="1 3" id="KW-0547">Nucleotide-binding</keyword>
<comment type="caution">
    <text evidence="5">The sequence shown here is derived from an EMBL/GenBank/DDBJ whole genome shotgun (WGS) entry which is preliminary data.</text>
</comment>
<dbReference type="Proteomes" id="UP000885744">
    <property type="component" value="Unassembled WGS sequence"/>
</dbReference>
<evidence type="ECO:0000313" key="5">
    <source>
        <dbReference type="EMBL" id="HEB14001.1"/>
    </source>
</evidence>
<dbReference type="Pfam" id="PF03477">
    <property type="entry name" value="ATP-cone"/>
    <property type="match status" value="1"/>
</dbReference>
<evidence type="ECO:0000256" key="1">
    <source>
        <dbReference type="ARBA" id="ARBA00022741"/>
    </source>
</evidence>
<accession>A0A7C1SXT8</accession>
<reference evidence="5" key="1">
    <citation type="journal article" date="2020" name="mSystems">
        <title>Genome- and Community-Level Interaction Insights into Carbon Utilization and Element Cycling Functions of Hydrothermarchaeota in Hydrothermal Sediment.</title>
        <authorList>
            <person name="Zhou Z."/>
            <person name="Liu Y."/>
            <person name="Xu W."/>
            <person name="Pan J."/>
            <person name="Luo Z.H."/>
            <person name="Li M."/>
        </authorList>
    </citation>
    <scope>NUCLEOTIDE SEQUENCE [LARGE SCALE GENOMIC DNA]</scope>
    <source>
        <strain evidence="5">HyVt-365</strain>
    </source>
</reference>
<evidence type="ECO:0000259" key="4">
    <source>
        <dbReference type="PROSITE" id="PS51161"/>
    </source>
</evidence>
<name>A0A7C1SXT8_UNCKA</name>
<evidence type="ECO:0000256" key="2">
    <source>
        <dbReference type="ARBA" id="ARBA00022840"/>
    </source>
</evidence>
<feature type="domain" description="ATP-cone" evidence="4">
    <location>
        <begin position="2"/>
        <end position="82"/>
    </location>
</feature>
<evidence type="ECO:0000256" key="3">
    <source>
        <dbReference type="PROSITE-ProRule" id="PRU00492"/>
    </source>
</evidence>
<dbReference type="EMBL" id="DRHH01000046">
    <property type="protein sequence ID" value="HEB14001.1"/>
    <property type="molecule type" value="Genomic_DNA"/>
</dbReference>
<gene>
    <name evidence="5" type="ORF">ENI09_01140</name>
</gene>
<keyword evidence="2 3" id="KW-0067">ATP-binding</keyword>
<organism evidence="5">
    <name type="scientific">candidate division WWE3 bacterium</name>
    <dbReference type="NCBI Taxonomy" id="2053526"/>
    <lineage>
        <taxon>Bacteria</taxon>
        <taxon>Katanobacteria</taxon>
    </lineage>
</organism>
<dbReference type="PROSITE" id="PS51161">
    <property type="entry name" value="ATP_CONE"/>
    <property type="match status" value="1"/>
</dbReference>